<protein>
    <submittedName>
        <fullName evidence="3">AAA family ATPase</fullName>
    </submittedName>
</protein>
<proteinExistence type="predicted"/>
<feature type="domain" description="Endonuclease GajA/Old nuclease/RecF-like AAA" evidence="1">
    <location>
        <begin position="332"/>
        <end position="469"/>
    </location>
</feature>
<feature type="domain" description="ATPase AAA-type core" evidence="2">
    <location>
        <begin position="544"/>
        <end position="612"/>
    </location>
</feature>
<dbReference type="PANTHER" id="PTHR43581">
    <property type="entry name" value="ATP/GTP PHOSPHATASE"/>
    <property type="match status" value="1"/>
</dbReference>
<dbReference type="InterPro" id="IPR003959">
    <property type="entry name" value="ATPase_AAA_core"/>
</dbReference>
<dbReference type="PANTHER" id="PTHR43581:SF4">
    <property type="entry name" value="ATP_GTP PHOSPHATASE"/>
    <property type="match status" value="1"/>
</dbReference>
<dbReference type="InterPro" id="IPR051396">
    <property type="entry name" value="Bact_Antivir_Def_Nuclease"/>
</dbReference>
<reference evidence="3" key="1">
    <citation type="submission" date="2023-06" db="EMBL/GenBank/DDBJ databases">
        <title>Uncultivated large filamentous bacteria from sulfidic sediments reveal new species and different genomic features in energy metabolism and defense.</title>
        <authorList>
            <person name="Fonseca A."/>
        </authorList>
    </citation>
    <scope>NUCLEOTIDE SEQUENCE</scope>
    <source>
        <strain evidence="3">HSG4</strain>
    </source>
</reference>
<keyword evidence="4" id="KW-1185">Reference proteome</keyword>
<organism evidence="3 4">
    <name type="scientific">Candidatus Marithioploca araucensis</name>
    <dbReference type="NCBI Taxonomy" id="70273"/>
    <lineage>
        <taxon>Bacteria</taxon>
        <taxon>Pseudomonadati</taxon>
        <taxon>Pseudomonadota</taxon>
        <taxon>Gammaproteobacteria</taxon>
        <taxon>Thiotrichales</taxon>
        <taxon>Thiotrichaceae</taxon>
        <taxon>Candidatus Marithioploca</taxon>
    </lineage>
</organism>
<dbReference type="Gene3D" id="3.40.50.300">
    <property type="entry name" value="P-loop containing nucleotide triphosphate hydrolases"/>
    <property type="match status" value="2"/>
</dbReference>
<evidence type="ECO:0000259" key="1">
    <source>
        <dbReference type="Pfam" id="PF13175"/>
    </source>
</evidence>
<dbReference type="EMBL" id="JAUCGM010000078">
    <property type="protein sequence ID" value="MDM8562174.1"/>
    <property type="molecule type" value="Genomic_DNA"/>
</dbReference>
<dbReference type="Pfam" id="PF13304">
    <property type="entry name" value="AAA_21"/>
    <property type="match status" value="1"/>
</dbReference>
<dbReference type="CDD" id="cd16387">
    <property type="entry name" value="ParB_N_Srx"/>
    <property type="match status" value="1"/>
</dbReference>
<evidence type="ECO:0000313" key="4">
    <source>
        <dbReference type="Proteomes" id="UP001171945"/>
    </source>
</evidence>
<sequence>NNQNIKDLLDSFKANDYLPVDQIQVRPLDAGGYIVVEGNRRVATLKYLQSEYEQKGIELGQLNSDIFRKVPVVLYTDSDEMHHLTLMALKHISGNKKWGEWNQAKLLDTMHSTYGISEEEICKRVAISKVELRRSLRALSFLQQYQASDYGDQFKENKFPLFREIVRNRALKEWLAWDDDEYKSQNAHNCEFLFSLISTEPQDRYDDDENVSYGDAHLEPALVTRDDIRLLGEIINDEKALEQLKLTRDINAAYRSSHKMFREHQQAAIKLISNEIDTLGQMVIKGESLPEIESAFGRLQGIINRAKASSLGSFVGVEQKTVFHDRIEAHFSELLISNYKRLQNIKISKLSRINLFTGINNSGKTTLLEAIYLLCRQNDFFGLLEVIRRRGKIAEDKIAPEWFIEQIPQEIFISGQFDNSDSEVRIKHYKEENSRIDKSHYLESVEIYSCYATKSLQSLTRIFKGQERETQADHIKILCPSAFSSPFFLNEPHRYAQFHYKSVQSKSLPKIVEFIREKVVGTIEDIRLADEKQRFLVTDSVFKETLDLTGYGEGLQRIFFISLLFASAQNGIILIDEFENAIHTKLIVQFAELIDELSNIFNTQVFLTSHSKECIDAFVKNMPQIDDLSACALVENEDRIKAREFTGKEFRRLVEAGNVDLRSAK</sequence>
<dbReference type="SUPFAM" id="SSF52540">
    <property type="entry name" value="P-loop containing nucleoside triphosphate hydrolases"/>
    <property type="match status" value="1"/>
</dbReference>
<name>A0ABT7VR78_9GAMM</name>
<dbReference type="Proteomes" id="UP001171945">
    <property type="component" value="Unassembled WGS sequence"/>
</dbReference>
<evidence type="ECO:0000259" key="2">
    <source>
        <dbReference type="Pfam" id="PF13304"/>
    </source>
</evidence>
<dbReference type="InterPro" id="IPR027417">
    <property type="entry name" value="P-loop_NTPase"/>
</dbReference>
<feature type="non-terminal residue" evidence="3">
    <location>
        <position position="1"/>
    </location>
</feature>
<dbReference type="Pfam" id="PF13175">
    <property type="entry name" value="AAA_15"/>
    <property type="match status" value="1"/>
</dbReference>
<comment type="caution">
    <text evidence="3">The sequence shown here is derived from an EMBL/GenBank/DDBJ whole genome shotgun (WGS) entry which is preliminary data.</text>
</comment>
<accession>A0ABT7VR78</accession>
<dbReference type="InterPro" id="IPR041685">
    <property type="entry name" value="AAA_GajA/Old/RecF-like"/>
</dbReference>
<evidence type="ECO:0000313" key="3">
    <source>
        <dbReference type="EMBL" id="MDM8562174.1"/>
    </source>
</evidence>
<gene>
    <name evidence="3" type="ORF">QUF54_02350</name>
</gene>